<gene>
    <name evidence="7" type="ORF">MPRF_23010</name>
</gene>
<dbReference type="PANTHER" id="PTHR42978:SF7">
    <property type="entry name" value="METALLO-HYDROLASE RV2300C-RELATED"/>
    <property type="match status" value="1"/>
</dbReference>
<organism evidence="7 8">
    <name type="scientific">Mycolicibacterium parafortuitum</name>
    <name type="common">Mycobacterium parafortuitum</name>
    <dbReference type="NCBI Taxonomy" id="39692"/>
    <lineage>
        <taxon>Bacteria</taxon>
        <taxon>Bacillati</taxon>
        <taxon>Actinomycetota</taxon>
        <taxon>Actinomycetes</taxon>
        <taxon>Mycobacteriales</taxon>
        <taxon>Mycobacteriaceae</taxon>
        <taxon>Mycolicibacterium</taxon>
    </lineage>
</organism>
<dbReference type="SUPFAM" id="SSF56281">
    <property type="entry name" value="Metallo-hydrolase/oxidoreductase"/>
    <property type="match status" value="1"/>
</dbReference>
<evidence type="ECO:0000259" key="6">
    <source>
        <dbReference type="SMART" id="SM00849"/>
    </source>
</evidence>
<evidence type="ECO:0000256" key="3">
    <source>
        <dbReference type="ARBA" id="ARBA00022723"/>
    </source>
</evidence>
<dbReference type="CDD" id="cd07742">
    <property type="entry name" value="metallo-hydrolase-like_MBL-fold"/>
    <property type="match status" value="1"/>
</dbReference>
<dbReference type="GO" id="GO:0016787">
    <property type="term" value="F:hydrolase activity"/>
    <property type="evidence" value="ECO:0007669"/>
    <property type="project" value="UniProtKB-KW"/>
</dbReference>
<keyword evidence="5" id="KW-0862">Zinc</keyword>
<evidence type="ECO:0000313" key="8">
    <source>
        <dbReference type="Proteomes" id="UP000466554"/>
    </source>
</evidence>
<protein>
    <submittedName>
        <fullName evidence="7">Putative metallo-hydrolase</fullName>
    </submittedName>
</protein>
<name>A0A7I7U220_MYCPF</name>
<keyword evidence="3" id="KW-0479">Metal-binding</keyword>
<comment type="similarity">
    <text evidence="2">Belongs to the metallo-beta-lactamase superfamily.</text>
</comment>
<keyword evidence="4 7" id="KW-0378">Hydrolase</keyword>
<sequence>MSVNYPTALLRCAAAAESVDYRAAHDAGGTLMKVHHLNCGTMRPLGVPDPLVCHVLVIETNGGLVLVDSGFGTNDCARPDGLGRIRRRLIRPAFDHAETLAAQLPLLGFRSSDVRHIIVTHFDADHIGGLADFPDATVHVTAREAFSAMRSRSIQSRIRFQPSQWAHGPKLVEHEAEGESWRGFAAAKQLSEIGPGFALVPLPGHTDGHACVAVDAGDRWLLHAGDAFFHLSEVGDGPPMPKSLAAFEMAVAADRKKVRDNHARLTELYRRREPDLMILCSHDPALYQRAKATG</sequence>
<dbReference type="GO" id="GO:0046872">
    <property type="term" value="F:metal ion binding"/>
    <property type="evidence" value="ECO:0007669"/>
    <property type="project" value="UniProtKB-KW"/>
</dbReference>
<dbReference type="InterPro" id="IPR001279">
    <property type="entry name" value="Metallo-B-lactamas"/>
</dbReference>
<evidence type="ECO:0000256" key="2">
    <source>
        <dbReference type="ARBA" id="ARBA00007749"/>
    </source>
</evidence>
<evidence type="ECO:0000256" key="4">
    <source>
        <dbReference type="ARBA" id="ARBA00022801"/>
    </source>
</evidence>
<dbReference type="Gene3D" id="3.60.15.10">
    <property type="entry name" value="Ribonuclease Z/Hydroxyacylglutathione hydrolase-like"/>
    <property type="match status" value="1"/>
</dbReference>
<dbReference type="EMBL" id="AP022598">
    <property type="protein sequence ID" value="BBY75402.1"/>
    <property type="molecule type" value="Genomic_DNA"/>
</dbReference>
<dbReference type="InterPro" id="IPR036866">
    <property type="entry name" value="RibonucZ/Hydroxyglut_hydro"/>
</dbReference>
<dbReference type="Pfam" id="PF00753">
    <property type="entry name" value="Lactamase_B"/>
    <property type="match status" value="1"/>
</dbReference>
<dbReference type="SMART" id="SM00849">
    <property type="entry name" value="Lactamase_B"/>
    <property type="match status" value="1"/>
</dbReference>
<evidence type="ECO:0000256" key="1">
    <source>
        <dbReference type="ARBA" id="ARBA00001947"/>
    </source>
</evidence>
<dbReference type="Proteomes" id="UP000466554">
    <property type="component" value="Chromosome"/>
</dbReference>
<proteinExistence type="inferred from homology"/>
<dbReference type="AlphaFoldDB" id="A0A7I7U220"/>
<comment type="cofactor">
    <cofactor evidence="1">
        <name>Zn(2+)</name>
        <dbReference type="ChEBI" id="CHEBI:29105"/>
    </cofactor>
</comment>
<accession>A0A7I7U220</accession>
<evidence type="ECO:0000256" key="5">
    <source>
        <dbReference type="ARBA" id="ARBA00022833"/>
    </source>
</evidence>
<dbReference type="PANTHER" id="PTHR42978">
    <property type="entry name" value="QUORUM-QUENCHING LACTONASE YTNP-RELATED-RELATED"/>
    <property type="match status" value="1"/>
</dbReference>
<evidence type="ECO:0000313" key="7">
    <source>
        <dbReference type="EMBL" id="BBY75402.1"/>
    </source>
</evidence>
<reference evidence="7 8" key="1">
    <citation type="journal article" date="2019" name="Emerg. Microbes Infect.">
        <title>Comprehensive subspecies identification of 175 nontuberculous mycobacteria species based on 7547 genomic profiles.</title>
        <authorList>
            <person name="Matsumoto Y."/>
            <person name="Kinjo T."/>
            <person name="Motooka D."/>
            <person name="Nabeya D."/>
            <person name="Jung N."/>
            <person name="Uechi K."/>
            <person name="Horii T."/>
            <person name="Iida T."/>
            <person name="Fujita J."/>
            <person name="Nakamura S."/>
        </authorList>
    </citation>
    <scope>NUCLEOTIDE SEQUENCE [LARGE SCALE GENOMIC DNA]</scope>
    <source>
        <strain evidence="7 8">JCM 6367</strain>
    </source>
</reference>
<dbReference type="InterPro" id="IPR051013">
    <property type="entry name" value="MBL_superfamily_lactonases"/>
</dbReference>
<feature type="domain" description="Metallo-beta-lactamase" evidence="6">
    <location>
        <begin position="52"/>
        <end position="282"/>
    </location>
</feature>